<keyword evidence="3" id="KW-1185">Reference proteome</keyword>
<feature type="compositionally biased region" description="Polar residues" evidence="1">
    <location>
        <begin position="13"/>
        <end position="34"/>
    </location>
</feature>
<proteinExistence type="predicted"/>
<evidence type="ECO:0000256" key="1">
    <source>
        <dbReference type="SAM" id="MobiDB-lite"/>
    </source>
</evidence>
<dbReference type="AlphaFoldDB" id="A0A9Q5I222"/>
<reference evidence="2" key="1">
    <citation type="submission" date="2016-06" db="EMBL/GenBank/DDBJ databases">
        <title>Draft Genome sequence of the fungus Inonotus baumii.</title>
        <authorList>
            <person name="Zhu H."/>
            <person name="Lin W."/>
        </authorList>
    </citation>
    <scope>NUCLEOTIDE SEQUENCE</scope>
    <source>
        <strain evidence="2">821</strain>
    </source>
</reference>
<protein>
    <submittedName>
        <fullName evidence="2">Uncharacterized protein</fullName>
    </submittedName>
</protein>
<feature type="region of interest" description="Disordered" evidence="1">
    <location>
        <begin position="1"/>
        <end position="34"/>
    </location>
</feature>
<name>A0A9Q5I222_SANBA</name>
<feature type="compositionally biased region" description="Basic residues" evidence="1">
    <location>
        <begin position="93"/>
        <end position="104"/>
    </location>
</feature>
<evidence type="ECO:0000313" key="2">
    <source>
        <dbReference type="EMBL" id="OCB90267.1"/>
    </source>
</evidence>
<gene>
    <name evidence="2" type="ORF">A7U60_g2557</name>
</gene>
<organism evidence="2 3">
    <name type="scientific">Sanghuangporus baumii</name>
    <name type="common">Phellinus baumii</name>
    <dbReference type="NCBI Taxonomy" id="108892"/>
    <lineage>
        <taxon>Eukaryota</taxon>
        <taxon>Fungi</taxon>
        <taxon>Dikarya</taxon>
        <taxon>Basidiomycota</taxon>
        <taxon>Agaricomycotina</taxon>
        <taxon>Agaricomycetes</taxon>
        <taxon>Hymenochaetales</taxon>
        <taxon>Hymenochaetaceae</taxon>
        <taxon>Sanghuangporus</taxon>
    </lineage>
</organism>
<feature type="region of interest" description="Disordered" evidence="1">
    <location>
        <begin position="55"/>
        <end position="194"/>
    </location>
</feature>
<comment type="caution">
    <text evidence="2">The sequence shown here is derived from an EMBL/GenBank/DDBJ whole genome shotgun (WGS) entry which is preliminary data.</text>
</comment>
<sequence length="292" mass="31323">MVLTRRMVKERATGNTNDGPNTSSTGPAIQVSNTDPSMCSAAVIYGDAVGANVNGRASSRRGGTKASGAPKPQISRENNTIDARTPAASRRAGAAKRNSKRKLTPSKTVTKPGGLNLVTSAYSPDESTNSPPGKKRRRDEGDSNKENAAVASRDTPSKRRDEISTKSANKNLPETVEAPSSRRSSHRASSSMETSDDVVFAYELLKLSGRGRNQFDVSPSPAAVLSRSPEKKSISNGMTAVDNGVVQRLLELFDLKKAEDRSEQPEVANASSYLYPALFPNRPNRVLYKEEG</sequence>
<feature type="compositionally biased region" description="Basic and acidic residues" evidence="1">
    <location>
        <begin position="155"/>
        <end position="164"/>
    </location>
</feature>
<evidence type="ECO:0000313" key="3">
    <source>
        <dbReference type="Proteomes" id="UP000757232"/>
    </source>
</evidence>
<dbReference type="EMBL" id="LNZH02000138">
    <property type="protein sequence ID" value="OCB90267.1"/>
    <property type="molecule type" value="Genomic_DNA"/>
</dbReference>
<dbReference type="Proteomes" id="UP000757232">
    <property type="component" value="Unassembled WGS sequence"/>
</dbReference>
<feature type="compositionally biased region" description="Polar residues" evidence="1">
    <location>
        <begin position="117"/>
        <end position="131"/>
    </location>
</feature>
<accession>A0A9Q5I222</accession>